<dbReference type="EMBL" id="MLGG01000046">
    <property type="protein sequence ID" value="KAK1452047.1"/>
    <property type="molecule type" value="Genomic_DNA"/>
</dbReference>
<evidence type="ECO:0000313" key="3">
    <source>
        <dbReference type="Proteomes" id="UP001239795"/>
    </source>
</evidence>
<reference evidence="2 3" key="1">
    <citation type="submission" date="2016-10" db="EMBL/GenBank/DDBJ databases">
        <title>The genome sequence of Colletotrichum fioriniae PJ7.</title>
        <authorList>
            <person name="Baroncelli R."/>
        </authorList>
    </citation>
    <scope>NUCLEOTIDE SEQUENCE [LARGE SCALE GENOMIC DNA]</scope>
    <source>
        <strain evidence="2">Col 31</strain>
    </source>
</reference>
<comment type="caution">
    <text evidence="2">The sequence shown here is derived from an EMBL/GenBank/DDBJ whole genome shotgun (WGS) entry which is preliminary data.</text>
</comment>
<proteinExistence type="predicted"/>
<keyword evidence="3" id="KW-1185">Reference proteome</keyword>
<dbReference type="Proteomes" id="UP001239795">
    <property type="component" value="Unassembled WGS sequence"/>
</dbReference>
<feature type="compositionally biased region" description="Basic and acidic residues" evidence="1">
    <location>
        <begin position="1"/>
        <end position="23"/>
    </location>
</feature>
<feature type="region of interest" description="Disordered" evidence="1">
    <location>
        <begin position="1"/>
        <end position="72"/>
    </location>
</feature>
<dbReference type="AlphaFoldDB" id="A0AAI9XJ47"/>
<evidence type="ECO:0000256" key="1">
    <source>
        <dbReference type="SAM" id="MobiDB-lite"/>
    </source>
</evidence>
<protein>
    <submittedName>
        <fullName evidence="2">Uncharacterized protein</fullName>
    </submittedName>
</protein>
<evidence type="ECO:0000313" key="2">
    <source>
        <dbReference type="EMBL" id="KAK1452047.1"/>
    </source>
</evidence>
<organism evidence="2 3">
    <name type="scientific">Colletotrichum melonis</name>
    <dbReference type="NCBI Taxonomy" id="1209925"/>
    <lineage>
        <taxon>Eukaryota</taxon>
        <taxon>Fungi</taxon>
        <taxon>Dikarya</taxon>
        <taxon>Ascomycota</taxon>
        <taxon>Pezizomycotina</taxon>
        <taxon>Sordariomycetes</taxon>
        <taxon>Hypocreomycetidae</taxon>
        <taxon>Glomerellales</taxon>
        <taxon>Glomerellaceae</taxon>
        <taxon>Colletotrichum</taxon>
        <taxon>Colletotrichum acutatum species complex</taxon>
    </lineage>
</organism>
<sequence>MPLKDPQAEVTRKDEEKSEREEQAVYDDTDWEHSESGKRLGVDNAVETAGEECTEDKEASPPSQVAFERPERRWQGLRRQEDEAKGNVVSELVSFCFFLTL</sequence>
<accession>A0AAI9XJ47</accession>
<name>A0AAI9XJ47_9PEZI</name>
<feature type="compositionally biased region" description="Basic and acidic residues" evidence="1">
    <location>
        <begin position="31"/>
        <end position="41"/>
    </location>
</feature>
<gene>
    <name evidence="2" type="ORF">CMEL01_06621</name>
</gene>